<protein>
    <submittedName>
        <fullName evidence="1">Uncharacterized protein</fullName>
    </submittedName>
</protein>
<dbReference type="AlphaFoldDB" id="A0A5D4RNX7"/>
<evidence type="ECO:0000313" key="2">
    <source>
        <dbReference type="Proteomes" id="UP000322139"/>
    </source>
</evidence>
<evidence type="ECO:0000313" key="1">
    <source>
        <dbReference type="EMBL" id="TYS51192.1"/>
    </source>
</evidence>
<name>A0A5D4RNX7_9BACI</name>
<accession>A0A5D4RNX7</accession>
<gene>
    <name evidence="1" type="ORF">FZD51_03895</name>
</gene>
<dbReference type="Proteomes" id="UP000322139">
    <property type="component" value="Unassembled WGS sequence"/>
</dbReference>
<sequence length="116" mass="13368">MEELIQAFKDKSFSLKQETIKAIEFENVHTEEVAYLLPYKEITVALNPVTVENYFLLKNAAKGLTHSTALKRFPKRINTGETPITYGYSFKFQSVEELSSFLREFNLLTAELQDVI</sequence>
<comment type="caution">
    <text evidence="1">The sequence shown here is derived from an EMBL/GenBank/DDBJ whole genome shotgun (WGS) entry which is preliminary data.</text>
</comment>
<reference evidence="1 2" key="1">
    <citation type="submission" date="2019-08" db="EMBL/GenBank/DDBJ databases">
        <title>Bacillus genomes from the desert of Cuatro Cienegas, Coahuila.</title>
        <authorList>
            <person name="Olmedo-Alvarez G."/>
        </authorList>
    </citation>
    <scope>NUCLEOTIDE SEQUENCE [LARGE SCALE GENOMIC DNA]</scope>
    <source>
        <strain evidence="1 2">CH446_14T</strain>
    </source>
</reference>
<dbReference type="RefSeq" id="WP_148973568.1">
    <property type="nucleotide sequence ID" value="NZ_JBNIKT010000016.1"/>
</dbReference>
<organism evidence="1 2">
    <name type="scientific">Bacillus infantis</name>
    <dbReference type="NCBI Taxonomy" id="324767"/>
    <lineage>
        <taxon>Bacteria</taxon>
        <taxon>Bacillati</taxon>
        <taxon>Bacillota</taxon>
        <taxon>Bacilli</taxon>
        <taxon>Bacillales</taxon>
        <taxon>Bacillaceae</taxon>
        <taxon>Bacillus</taxon>
    </lineage>
</organism>
<dbReference type="EMBL" id="VTER01000002">
    <property type="protein sequence ID" value="TYS51192.1"/>
    <property type="molecule type" value="Genomic_DNA"/>
</dbReference>
<proteinExistence type="predicted"/>